<dbReference type="STRING" id="1798384.A3D03_06190"/>
<accession>A0A1F6A5M4</accession>
<comment type="caution">
    <text evidence="2">The sequence shown here is derived from an EMBL/GenBank/DDBJ whole genome shotgun (WGS) entry which is preliminary data.</text>
</comment>
<evidence type="ECO:0000313" key="3">
    <source>
        <dbReference type="Proteomes" id="UP000177092"/>
    </source>
</evidence>
<keyword evidence="1" id="KW-0812">Transmembrane</keyword>
<proteinExistence type="predicted"/>
<reference evidence="2 3" key="1">
    <citation type="journal article" date="2016" name="Nat. Commun.">
        <title>Thousands of microbial genomes shed light on interconnected biogeochemical processes in an aquifer system.</title>
        <authorList>
            <person name="Anantharaman K."/>
            <person name="Brown C.T."/>
            <person name="Hug L.A."/>
            <person name="Sharon I."/>
            <person name="Castelle C.J."/>
            <person name="Probst A.J."/>
            <person name="Thomas B.C."/>
            <person name="Singh A."/>
            <person name="Wilkins M.J."/>
            <person name="Karaoz U."/>
            <person name="Brodie E.L."/>
            <person name="Williams K.H."/>
            <person name="Hubbard S.S."/>
            <person name="Banfield J.F."/>
        </authorList>
    </citation>
    <scope>NUCLEOTIDE SEQUENCE [LARGE SCALE GENOMIC DNA]</scope>
</reference>
<dbReference type="EMBL" id="MFJN01000060">
    <property type="protein sequence ID" value="OGG20000.1"/>
    <property type="molecule type" value="Genomic_DNA"/>
</dbReference>
<organism evidence="2 3">
    <name type="scientific">Candidatus Gottesmanbacteria bacterium RIFCSPHIGHO2_02_FULL_40_13</name>
    <dbReference type="NCBI Taxonomy" id="1798384"/>
    <lineage>
        <taxon>Bacteria</taxon>
        <taxon>Candidatus Gottesmaniibacteriota</taxon>
    </lineage>
</organism>
<dbReference type="AlphaFoldDB" id="A0A1F6A5M4"/>
<feature type="transmembrane region" description="Helical" evidence="1">
    <location>
        <begin position="7"/>
        <end position="29"/>
    </location>
</feature>
<keyword evidence="1" id="KW-0472">Membrane</keyword>
<name>A0A1F6A5M4_9BACT</name>
<dbReference type="Proteomes" id="UP000177092">
    <property type="component" value="Unassembled WGS sequence"/>
</dbReference>
<protein>
    <submittedName>
        <fullName evidence="2">Uncharacterized protein</fullName>
    </submittedName>
</protein>
<evidence type="ECO:0000313" key="2">
    <source>
        <dbReference type="EMBL" id="OGG20000.1"/>
    </source>
</evidence>
<gene>
    <name evidence="2" type="ORF">A3D03_06190</name>
</gene>
<sequence>MLVNKGNLLKLIFFIFAVLLSVGALYIAYRYSLLQSNNIILPGGITYLGPSSTAKPILPTLTLKPHKVFTAPSDEKWVTYHGVIYPYSFNHPQSLSLAVFPKDKTDSVAFSFDNVDPRVNILLNIDKISDRDPRFSGKPIIDYVKNWYRYFSGLKGVDKIDAFQNVNNLKGYRAVFINDINQTPNVDIFFEVPGNNDLVIHLANGNLDPSIFDRIVDSVKWTPKK</sequence>
<evidence type="ECO:0000256" key="1">
    <source>
        <dbReference type="SAM" id="Phobius"/>
    </source>
</evidence>
<keyword evidence="1" id="KW-1133">Transmembrane helix</keyword>